<gene>
    <name evidence="3" type="ORF">TeGR_g3882</name>
</gene>
<dbReference type="PROSITE" id="PS50086">
    <property type="entry name" value="TBC_RABGAP"/>
    <property type="match status" value="1"/>
</dbReference>
<feature type="compositionally biased region" description="Pro residues" evidence="1">
    <location>
        <begin position="110"/>
        <end position="135"/>
    </location>
</feature>
<evidence type="ECO:0000259" key="2">
    <source>
        <dbReference type="PROSITE" id="PS50086"/>
    </source>
</evidence>
<proteinExistence type="predicted"/>
<organism evidence="3 4">
    <name type="scientific">Tetraparma gracilis</name>
    <dbReference type="NCBI Taxonomy" id="2962635"/>
    <lineage>
        <taxon>Eukaryota</taxon>
        <taxon>Sar</taxon>
        <taxon>Stramenopiles</taxon>
        <taxon>Ochrophyta</taxon>
        <taxon>Bolidophyceae</taxon>
        <taxon>Parmales</taxon>
        <taxon>Triparmaceae</taxon>
        <taxon>Tetraparma</taxon>
    </lineage>
</organism>
<feature type="compositionally biased region" description="Basic and acidic residues" evidence="1">
    <location>
        <begin position="157"/>
        <end position="167"/>
    </location>
</feature>
<reference evidence="3 4" key="1">
    <citation type="journal article" date="2023" name="Commun. Biol.">
        <title>Genome analysis of Parmales, the sister group of diatoms, reveals the evolutionary specialization of diatoms from phago-mixotrophs to photoautotrophs.</title>
        <authorList>
            <person name="Ban H."/>
            <person name="Sato S."/>
            <person name="Yoshikawa S."/>
            <person name="Yamada K."/>
            <person name="Nakamura Y."/>
            <person name="Ichinomiya M."/>
            <person name="Sato N."/>
            <person name="Blanc-Mathieu R."/>
            <person name="Endo H."/>
            <person name="Kuwata A."/>
            <person name="Ogata H."/>
        </authorList>
    </citation>
    <scope>NUCLEOTIDE SEQUENCE [LARGE SCALE GENOMIC DNA]</scope>
</reference>
<dbReference type="SUPFAM" id="SSF47923">
    <property type="entry name" value="Ypt/Rab-GAP domain of gyp1p"/>
    <property type="match status" value="2"/>
</dbReference>
<feature type="compositionally biased region" description="Low complexity" evidence="1">
    <location>
        <begin position="136"/>
        <end position="145"/>
    </location>
</feature>
<comment type="caution">
    <text evidence="3">The sequence shown here is derived from an EMBL/GenBank/DDBJ whole genome shotgun (WGS) entry which is preliminary data.</text>
</comment>
<sequence>MSSAEAVDFTQPPPASPPPLRSSSASFHTPLSSPSLAEPSLAEPSSSLASLSLASLSLASRKSSLAALPPPSALHLRSRALSDAQQMLASGAITQPQYDNILASAASFEPPKPPPAPPPAAQTPSPPPPPPPKPTPLQSLLSLLPSLPPPPSSSELARAEAGRARLRESRRKSRLDKARDRERGSDRASWERLLGAPGAAGAPGALGAPGAFGDGRRGGREARDLCARGIPPKVRGGAWAAMIGNGLGVTNRDFEKHERRGREMLAGRDPAVADIEADLPRTFPYLTFFHDGGEWEGRLRLLLAAHVSYRPEPGYVQGMSFLAATLLLSLEGAAAFAALANLLGGERYYKGGYAPQLPGRYGDAFEEAFGANLPLLQRHFEAHGVSRDLYLVDWRLSLFCRALQLDVAVRVWDCYLREGEVYFVRASLGLLRTLAPRLGQQDDLGGIVKLLREGVRIEADELLANISAISISGRVGGALGGGGERSGCRPS</sequence>
<evidence type="ECO:0000256" key="1">
    <source>
        <dbReference type="SAM" id="MobiDB-lite"/>
    </source>
</evidence>
<feature type="compositionally biased region" description="Low complexity" evidence="1">
    <location>
        <begin position="193"/>
        <end position="211"/>
    </location>
</feature>
<protein>
    <recommendedName>
        <fullName evidence="2">Rab-GAP TBC domain-containing protein</fullName>
    </recommendedName>
</protein>
<dbReference type="InterPro" id="IPR035969">
    <property type="entry name" value="Rab-GAP_TBC_sf"/>
</dbReference>
<dbReference type="PANTHER" id="PTHR47219:SF15">
    <property type="entry name" value="TBC1 DOMAIN FAMILY MEMBER 12 ISOFORM X1"/>
    <property type="match status" value="1"/>
</dbReference>
<feature type="compositionally biased region" description="Pro residues" evidence="1">
    <location>
        <begin position="11"/>
        <end position="20"/>
    </location>
</feature>
<dbReference type="Gene3D" id="1.10.472.80">
    <property type="entry name" value="Ypt/Rab-GAP domain of gyp1p, domain 3"/>
    <property type="match status" value="1"/>
</dbReference>
<dbReference type="Pfam" id="PF00566">
    <property type="entry name" value="RabGAP-TBC"/>
    <property type="match status" value="1"/>
</dbReference>
<dbReference type="Gene3D" id="1.10.10.750">
    <property type="entry name" value="Ypt/Rab-GAP domain of gyp1p, domain 1"/>
    <property type="match status" value="1"/>
</dbReference>
<accession>A0ABQ6MW79</accession>
<feature type="region of interest" description="Disordered" evidence="1">
    <location>
        <begin position="100"/>
        <end position="220"/>
    </location>
</feature>
<dbReference type="EMBL" id="BRYB01004606">
    <property type="protein sequence ID" value="GMI34048.1"/>
    <property type="molecule type" value="Genomic_DNA"/>
</dbReference>
<evidence type="ECO:0000313" key="4">
    <source>
        <dbReference type="Proteomes" id="UP001165060"/>
    </source>
</evidence>
<feature type="domain" description="Rab-GAP TBC" evidence="2">
    <location>
        <begin position="229"/>
        <end position="419"/>
    </location>
</feature>
<feature type="compositionally biased region" description="Low complexity" evidence="1">
    <location>
        <begin position="21"/>
        <end position="48"/>
    </location>
</feature>
<keyword evidence="4" id="KW-1185">Reference proteome</keyword>
<evidence type="ECO:0000313" key="3">
    <source>
        <dbReference type="EMBL" id="GMI34048.1"/>
    </source>
</evidence>
<dbReference type="InterPro" id="IPR050302">
    <property type="entry name" value="Rab_GAP_TBC_domain"/>
</dbReference>
<dbReference type="SMART" id="SM00164">
    <property type="entry name" value="TBC"/>
    <property type="match status" value="1"/>
</dbReference>
<feature type="region of interest" description="Disordered" evidence="1">
    <location>
        <begin position="1"/>
        <end position="48"/>
    </location>
</feature>
<name>A0ABQ6MW79_9STRA</name>
<dbReference type="Gene3D" id="1.10.8.270">
    <property type="entry name" value="putative rabgap domain of human tbc1 domain family member 14 like domains"/>
    <property type="match status" value="1"/>
</dbReference>
<dbReference type="InterPro" id="IPR000195">
    <property type="entry name" value="Rab-GAP-TBC_dom"/>
</dbReference>
<dbReference type="Proteomes" id="UP001165060">
    <property type="component" value="Unassembled WGS sequence"/>
</dbReference>
<dbReference type="PANTHER" id="PTHR47219">
    <property type="entry name" value="RAB GTPASE-ACTIVATING PROTEIN 1-LIKE"/>
    <property type="match status" value="1"/>
</dbReference>
<feature type="compositionally biased region" description="Basic and acidic residues" evidence="1">
    <location>
        <begin position="175"/>
        <end position="190"/>
    </location>
</feature>